<evidence type="ECO:0000256" key="1">
    <source>
        <dbReference type="ARBA" id="ARBA00004651"/>
    </source>
</evidence>
<dbReference type="OrthoDB" id="1550290at2"/>
<dbReference type="EMBL" id="AZEC01000001">
    <property type="protein sequence ID" value="KRL14452.1"/>
    <property type="molecule type" value="Genomic_DNA"/>
</dbReference>
<feature type="transmembrane region" description="Helical" evidence="10">
    <location>
        <begin position="214"/>
        <end position="243"/>
    </location>
</feature>
<dbReference type="GO" id="GO:1902815">
    <property type="term" value="P:N,N'-diacetylchitobiose import"/>
    <property type="evidence" value="ECO:0007669"/>
    <property type="project" value="TreeGrafter"/>
</dbReference>
<feature type="transmembrane region" description="Helical" evidence="10">
    <location>
        <begin position="25"/>
        <end position="53"/>
    </location>
</feature>
<comment type="function">
    <text evidence="8">The phosphoenolpyruvate-dependent sugar phosphotransferase system (PTS), a major carbohydrate active -transport system, catalyzes the phosphorylation of incoming sugar substrates concomitant with their translocation across the cell membrane.</text>
</comment>
<dbReference type="GO" id="GO:0009401">
    <property type="term" value="P:phosphoenolpyruvate-dependent sugar phosphotransferase system"/>
    <property type="evidence" value="ECO:0007669"/>
    <property type="project" value="InterPro"/>
</dbReference>
<keyword evidence="6 10" id="KW-1133">Transmembrane helix</keyword>
<proteinExistence type="predicted"/>
<evidence type="ECO:0000256" key="7">
    <source>
        <dbReference type="ARBA" id="ARBA00023136"/>
    </source>
</evidence>
<evidence type="ECO:0000256" key="2">
    <source>
        <dbReference type="ARBA" id="ARBA00022448"/>
    </source>
</evidence>
<accession>A0A0R1N7Z3</accession>
<evidence type="ECO:0000256" key="3">
    <source>
        <dbReference type="ARBA" id="ARBA00022475"/>
    </source>
</evidence>
<gene>
    <name evidence="12" type="ORF">FD09_GL000100</name>
</gene>
<keyword evidence="2 8" id="KW-0813">Transport</keyword>
<dbReference type="InterPro" id="IPR051088">
    <property type="entry name" value="PTS_Sugar-EIIC/EIIB"/>
</dbReference>
<feature type="transmembrane region" description="Helical" evidence="10">
    <location>
        <begin position="104"/>
        <end position="124"/>
    </location>
</feature>
<dbReference type="InterPro" id="IPR004796">
    <property type="entry name" value="PTS_IIC_cello"/>
</dbReference>
<feature type="transmembrane region" description="Helical" evidence="10">
    <location>
        <begin position="136"/>
        <end position="158"/>
    </location>
</feature>
<keyword evidence="7 8" id="KW-0472">Membrane</keyword>
<name>A0A0R1N7Z3_9LACO</name>
<evidence type="ECO:0000259" key="11">
    <source>
        <dbReference type="PROSITE" id="PS51105"/>
    </source>
</evidence>
<feature type="transmembrane region" description="Helical" evidence="10">
    <location>
        <begin position="277"/>
        <end position="301"/>
    </location>
</feature>
<organism evidence="12 13">
    <name type="scientific">Schleiferilactobacillus perolens DSM 12744</name>
    <dbReference type="NCBI Taxonomy" id="1423792"/>
    <lineage>
        <taxon>Bacteria</taxon>
        <taxon>Bacillati</taxon>
        <taxon>Bacillota</taxon>
        <taxon>Bacilli</taxon>
        <taxon>Lactobacillales</taxon>
        <taxon>Lactobacillaceae</taxon>
        <taxon>Schleiferilactobacillus</taxon>
    </lineage>
</organism>
<evidence type="ECO:0000313" key="13">
    <source>
        <dbReference type="Proteomes" id="UP000051330"/>
    </source>
</evidence>
<dbReference type="PROSITE" id="PS51105">
    <property type="entry name" value="PTS_EIIC_TYPE_3"/>
    <property type="match status" value="1"/>
</dbReference>
<reference evidence="12 13" key="1">
    <citation type="journal article" date="2015" name="Genome Announc.">
        <title>Expanding the biotechnology potential of lactobacilli through comparative genomics of 213 strains and associated genera.</title>
        <authorList>
            <person name="Sun Z."/>
            <person name="Harris H.M."/>
            <person name="McCann A."/>
            <person name="Guo C."/>
            <person name="Argimon S."/>
            <person name="Zhang W."/>
            <person name="Yang X."/>
            <person name="Jeffery I.B."/>
            <person name="Cooney J.C."/>
            <person name="Kagawa T.F."/>
            <person name="Liu W."/>
            <person name="Song Y."/>
            <person name="Salvetti E."/>
            <person name="Wrobel A."/>
            <person name="Rasinkangas P."/>
            <person name="Parkhill J."/>
            <person name="Rea M.C."/>
            <person name="O'Sullivan O."/>
            <person name="Ritari J."/>
            <person name="Douillard F.P."/>
            <person name="Paul Ross R."/>
            <person name="Yang R."/>
            <person name="Briner A.E."/>
            <person name="Felis G.E."/>
            <person name="de Vos W.M."/>
            <person name="Barrangou R."/>
            <person name="Klaenhammer T.R."/>
            <person name="Caufield P.W."/>
            <person name="Cui Y."/>
            <person name="Zhang H."/>
            <person name="O'Toole P.W."/>
        </authorList>
    </citation>
    <scope>NUCLEOTIDE SEQUENCE [LARGE SCALE GENOMIC DNA]</scope>
    <source>
        <strain evidence="12 13">DSM 12744</strain>
    </source>
</reference>
<dbReference type="PATRIC" id="fig|1423792.3.peg.102"/>
<evidence type="ECO:0000256" key="6">
    <source>
        <dbReference type="ARBA" id="ARBA00022989"/>
    </source>
</evidence>
<dbReference type="InterPro" id="IPR004501">
    <property type="entry name" value="PTS_EIIC_3"/>
</dbReference>
<keyword evidence="3 8" id="KW-1003">Cell membrane</keyword>
<dbReference type="PANTHER" id="PTHR33989">
    <property type="match status" value="1"/>
</dbReference>
<dbReference type="AlphaFoldDB" id="A0A0R1N7Z3"/>
<dbReference type="RefSeq" id="WP_057817170.1">
    <property type="nucleotide sequence ID" value="NZ_AZEC01000001.1"/>
</dbReference>
<feature type="region of interest" description="Disordered" evidence="9">
    <location>
        <begin position="435"/>
        <end position="458"/>
    </location>
</feature>
<feature type="domain" description="PTS EIIC type-3" evidence="11">
    <location>
        <begin position="9"/>
        <end position="410"/>
    </location>
</feature>
<feature type="transmembrane region" description="Helical" evidence="10">
    <location>
        <begin position="250"/>
        <end position="271"/>
    </location>
</feature>
<evidence type="ECO:0000256" key="9">
    <source>
        <dbReference type="SAM" id="MobiDB-lite"/>
    </source>
</evidence>
<evidence type="ECO:0000256" key="5">
    <source>
        <dbReference type="ARBA" id="ARBA00022692"/>
    </source>
</evidence>
<evidence type="ECO:0000256" key="8">
    <source>
        <dbReference type="PIRNR" id="PIRNR006351"/>
    </source>
</evidence>
<feature type="transmembrane region" description="Helical" evidence="10">
    <location>
        <begin position="346"/>
        <end position="373"/>
    </location>
</feature>
<dbReference type="InterPro" id="IPR003352">
    <property type="entry name" value="PTS_EIIC"/>
</dbReference>
<evidence type="ECO:0000313" key="12">
    <source>
        <dbReference type="EMBL" id="KRL14452.1"/>
    </source>
</evidence>
<sequence>MERFFNSKAMAGLQKFGQKLGTNKFITALQAAMMSLMGILMVGAIFQIITSVLGPTMFGVLSDKSVIFNYLNIPYQFSMNSLSLWVVLFLAFNYAKTLKIETPIMSAINALFSFLIVAGALVVAKSGAVSIDMTYLGAQGMFIGFVVVFISVQVEKFCIDKNIRIKMPDVVPPFLQDGFSAILPLFFNAIIFLAASLAVTVLTAGKLTITSGFMALLAAPLSALTSTVGIFILCIFGALLWVFGIHGTMILVPIIMPLSIQAVSANAALHAAGKPVVFYPVMLFAYMAVAGGTGNTLALALMSLRSKSKQLSAVGKISAIPGWFNINEPMTFGIPIMYNPIMSIPYVLNIPVVMLCALVLYKVGFFVPGWIVITALLPMGFGSYLSTLSWTNAIGDYLMLIPSAIVWYPFFKVYEKQLVAKEAKAAAEEAAQAKEQAAAISADHDDTPTMGTHEAQPE</sequence>
<dbReference type="GO" id="GO:0005886">
    <property type="term" value="C:plasma membrane"/>
    <property type="evidence" value="ECO:0007669"/>
    <property type="project" value="UniProtKB-SubCell"/>
</dbReference>
<comment type="subcellular location">
    <subcellularLocation>
        <location evidence="1">Cell membrane</location>
        <topology evidence="1">Multi-pass membrane protein</topology>
    </subcellularLocation>
</comment>
<dbReference type="PIRSF" id="PIRSF006351">
    <property type="entry name" value="PTS_EIIC-Cellobiose"/>
    <property type="match status" value="1"/>
</dbReference>
<evidence type="ECO:0000256" key="4">
    <source>
        <dbReference type="ARBA" id="ARBA00022597"/>
    </source>
</evidence>
<keyword evidence="4 8" id="KW-0762">Sugar transport</keyword>
<dbReference type="STRING" id="1423792.FD09_GL000100"/>
<keyword evidence="13" id="KW-1185">Reference proteome</keyword>
<dbReference type="Pfam" id="PF02378">
    <property type="entry name" value="PTS_EIIC"/>
    <property type="match status" value="1"/>
</dbReference>
<dbReference type="PANTHER" id="PTHR33989:SF4">
    <property type="entry name" value="PTS SYSTEM N,N'-DIACETYLCHITOBIOSE-SPECIFIC EIIC COMPONENT"/>
    <property type="match status" value="1"/>
</dbReference>
<dbReference type="GO" id="GO:0008982">
    <property type="term" value="F:protein-N(PI)-phosphohistidine-sugar phosphotransferase activity"/>
    <property type="evidence" value="ECO:0007669"/>
    <property type="project" value="UniProtKB-UniRule"/>
</dbReference>
<dbReference type="Proteomes" id="UP000051330">
    <property type="component" value="Unassembled WGS sequence"/>
</dbReference>
<protein>
    <recommendedName>
        <fullName evidence="8">Permease IIC component</fullName>
    </recommendedName>
</protein>
<keyword evidence="5 10" id="KW-0812">Transmembrane</keyword>
<feature type="transmembrane region" description="Helical" evidence="10">
    <location>
        <begin position="179"/>
        <end position="202"/>
    </location>
</feature>
<evidence type="ECO:0000256" key="10">
    <source>
        <dbReference type="SAM" id="Phobius"/>
    </source>
</evidence>
<feature type="transmembrane region" description="Helical" evidence="10">
    <location>
        <begin position="393"/>
        <end position="411"/>
    </location>
</feature>
<comment type="caution">
    <text evidence="12">The sequence shown here is derived from an EMBL/GenBank/DDBJ whole genome shotgun (WGS) entry which is preliminary data.</text>
</comment>
<feature type="transmembrane region" description="Helical" evidence="10">
    <location>
        <begin position="73"/>
        <end position="92"/>
    </location>
</feature>